<dbReference type="Proteomes" id="UP000289340">
    <property type="component" value="Unassembled WGS sequence"/>
</dbReference>
<dbReference type="EMBL" id="QZWG01001066">
    <property type="protein sequence ID" value="RZB41258.1"/>
    <property type="molecule type" value="Genomic_DNA"/>
</dbReference>
<reference evidence="2 3" key="1">
    <citation type="submission" date="2018-09" db="EMBL/GenBank/DDBJ databases">
        <title>A high-quality reference genome of wild soybean provides a powerful tool to mine soybean genomes.</title>
        <authorList>
            <person name="Xie M."/>
            <person name="Chung C.Y.L."/>
            <person name="Li M.-W."/>
            <person name="Wong F.-L."/>
            <person name="Chan T.-F."/>
            <person name="Lam H.-M."/>
        </authorList>
    </citation>
    <scope>NUCLEOTIDE SEQUENCE [LARGE SCALE GENOMIC DNA]</scope>
    <source>
        <strain evidence="3">cv. W05</strain>
        <tissue evidence="2">Hypocotyl of etiolated seedlings</tissue>
    </source>
</reference>
<accession>A0A445EY25</accession>
<evidence type="ECO:0000256" key="1">
    <source>
        <dbReference type="SAM" id="Phobius"/>
    </source>
</evidence>
<gene>
    <name evidence="2" type="ORF">D0Y65_055361</name>
</gene>
<keyword evidence="1" id="KW-0472">Membrane</keyword>
<feature type="transmembrane region" description="Helical" evidence="1">
    <location>
        <begin position="128"/>
        <end position="149"/>
    </location>
</feature>
<organism evidence="2 3">
    <name type="scientific">Glycine soja</name>
    <name type="common">Wild soybean</name>
    <dbReference type="NCBI Taxonomy" id="3848"/>
    <lineage>
        <taxon>Eukaryota</taxon>
        <taxon>Viridiplantae</taxon>
        <taxon>Streptophyta</taxon>
        <taxon>Embryophyta</taxon>
        <taxon>Tracheophyta</taxon>
        <taxon>Spermatophyta</taxon>
        <taxon>Magnoliopsida</taxon>
        <taxon>eudicotyledons</taxon>
        <taxon>Gunneridae</taxon>
        <taxon>Pentapetalae</taxon>
        <taxon>rosids</taxon>
        <taxon>fabids</taxon>
        <taxon>Fabales</taxon>
        <taxon>Fabaceae</taxon>
        <taxon>Papilionoideae</taxon>
        <taxon>50 kb inversion clade</taxon>
        <taxon>NPAAA clade</taxon>
        <taxon>indigoferoid/millettioid clade</taxon>
        <taxon>Phaseoleae</taxon>
        <taxon>Glycine</taxon>
        <taxon>Glycine subgen. Soja</taxon>
    </lineage>
</organism>
<proteinExistence type="predicted"/>
<sequence length="251" mass="28743">MVEYSKVLIAEQYRVGSETYYAPCLGSFFFISKPTLDNVSTIKAILRSFELVSGLRINFAKSQFGAIGQSEEWCTLAADILNCGPLQFPFIYLGMPIGVNPRRKVVWEPLIRKLEAKLNKWNQRSLSMAGRITLINVVLTALPLFYMSFFRAPTAIIKRLTAIQRQFLWGGNLEGKKIAWVAWNQVCASKENGGLGVKDIKAFNRALLIKWKWLMFQQQDHLWSRILTSKYRGWRGLEEGPPKQIFFLLVA</sequence>
<dbReference type="PANTHER" id="PTHR33116">
    <property type="entry name" value="REVERSE TRANSCRIPTASE ZINC-BINDING DOMAIN-CONTAINING PROTEIN-RELATED-RELATED"/>
    <property type="match status" value="1"/>
</dbReference>
<keyword evidence="3" id="KW-1185">Reference proteome</keyword>
<evidence type="ECO:0000313" key="3">
    <source>
        <dbReference type="Proteomes" id="UP000289340"/>
    </source>
</evidence>
<name>A0A445EY25_GLYSO</name>
<dbReference type="PANTHER" id="PTHR33116:SF78">
    <property type="entry name" value="OS12G0587133 PROTEIN"/>
    <property type="match status" value="1"/>
</dbReference>
<keyword evidence="1" id="KW-1133">Transmembrane helix</keyword>
<dbReference type="AlphaFoldDB" id="A0A445EY25"/>
<evidence type="ECO:0000313" key="2">
    <source>
        <dbReference type="EMBL" id="RZB41258.1"/>
    </source>
</evidence>
<keyword evidence="1" id="KW-0812">Transmembrane</keyword>
<protein>
    <submittedName>
        <fullName evidence="2">Putative ribonuclease H protein</fullName>
    </submittedName>
</protein>
<comment type="caution">
    <text evidence="2">The sequence shown here is derived from an EMBL/GenBank/DDBJ whole genome shotgun (WGS) entry which is preliminary data.</text>
</comment>